<reference evidence="4" key="1">
    <citation type="submission" date="2015-03" db="EMBL/GenBank/DDBJ databases">
        <title>Luteipulveratus halotolerans sp. nov., a novel actinobacterium (Dermacoccaceae) from Sarawak, Malaysia.</title>
        <authorList>
            <person name="Juboi H."/>
            <person name="Basik A."/>
            <person name="Shamsul S.S."/>
            <person name="Arnold P."/>
            <person name="Schmitt E.K."/>
            <person name="Sanglier J.-J."/>
            <person name="Yeo T."/>
        </authorList>
    </citation>
    <scope>NUCLEOTIDE SEQUENCE [LARGE SCALE GENOMIC DNA]</scope>
    <source>
        <strain evidence="4">C296001</strain>
    </source>
</reference>
<comment type="caution">
    <text evidence="3">The sequence shown here is derived from an EMBL/GenBank/DDBJ whole genome shotgun (WGS) entry which is preliminary data.</text>
</comment>
<comment type="similarity">
    <text evidence="1">Belongs to the AHA1 family.</text>
</comment>
<evidence type="ECO:0000259" key="2">
    <source>
        <dbReference type="Pfam" id="PF08327"/>
    </source>
</evidence>
<protein>
    <recommendedName>
        <fullName evidence="2">Activator of Hsp90 ATPase homologue 1/2-like C-terminal domain-containing protein</fullName>
    </recommendedName>
</protein>
<keyword evidence="4" id="KW-1185">Reference proteome</keyword>
<evidence type="ECO:0000256" key="1">
    <source>
        <dbReference type="ARBA" id="ARBA00006817"/>
    </source>
</evidence>
<dbReference type="EMBL" id="LAIR01000002">
    <property type="protein sequence ID" value="KNX39281.1"/>
    <property type="molecule type" value="Genomic_DNA"/>
</dbReference>
<sequence length="155" mass="17612">MGAAARPPHRRPGDVMTESVDLTREYAAAPHRLWTAWTTRDGLVRWWWRHWPGVTCDVDLRVGGHWRIEAPGQKIAVHGTYTRIDEPTDLGFTWIWSEDGIDGPVEHVEVTFAAHGDGTHLRVRHSGIADLDGMRAYEQGWAFTLTQLHDRLGEV</sequence>
<dbReference type="SUPFAM" id="SSF55961">
    <property type="entry name" value="Bet v1-like"/>
    <property type="match status" value="1"/>
</dbReference>
<name>A0A0L6CNB3_9MICO</name>
<dbReference type="Proteomes" id="UP000037397">
    <property type="component" value="Unassembled WGS sequence"/>
</dbReference>
<evidence type="ECO:0000313" key="3">
    <source>
        <dbReference type="EMBL" id="KNX39281.1"/>
    </source>
</evidence>
<dbReference type="Gene3D" id="3.30.530.20">
    <property type="match status" value="1"/>
</dbReference>
<gene>
    <name evidence="3" type="ORF">VV01_07360</name>
</gene>
<proteinExistence type="inferred from homology"/>
<accession>A0A0L6CNB3</accession>
<dbReference type="Pfam" id="PF08327">
    <property type="entry name" value="AHSA1"/>
    <property type="match status" value="1"/>
</dbReference>
<organism evidence="3 4">
    <name type="scientific">Luteipulveratus halotolerans</name>
    <dbReference type="NCBI Taxonomy" id="1631356"/>
    <lineage>
        <taxon>Bacteria</taxon>
        <taxon>Bacillati</taxon>
        <taxon>Actinomycetota</taxon>
        <taxon>Actinomycetes</taxon>
        <taxon>Micrococcales</taxon>
        <taxon>Dermacoccaceae</taxon>
        <taxon>Luteipulveratus</taxon>
    </lineage>
</organism>
<dbReference type="CDD" id="cd07814">
    <property type="entry name" value="SRPBCC_CalC_Aha1-like"/>
    <property type="match status" value="1"/>
</dbReference>
<dbReference type="InterPro" id="IPR013538">
    <property type="entry name" value="ASHA1/2-like_C"/>
</dbReference>
<dbReference type="AlphaFoldDB" id="A0A0L6CNB3"/>
<feature type="domain" description="Activator of Hsp90 ATPase homologue 1/2-like C-terminal" evidence="2">
    <location>
        <begin position="28"/>
        <end position="152"/>
    </location>
</feature>
<dbReference type="InterPro" id="IPR023393">
    <property type="entry name" value="START-like_dom_sf"/>
</dbReference>
<evidence type="ECO:0000313" key="4">
    <source>
        <dbReference type="Proteomes" id="UP000037397"/>
    </source>
</evidence>